<reference evidence="2" key="1">
    <citation type="submission" date="2019-06" db="EMBL/GenBank/DDBJ databases">
        <authorList>
            <person name="Le Quere A."/>
            <person name="Colella S."/>
        </authorList>
    </citation>
    <scope>NUCLEOTIDE SEQUENCE</scope>
    <source>
        <strain evidence="2">EmedicaeMD41</strain>
    </source>
</reference>
<name>A0A508XA73_9HYPH</name>
<feature type="region of interest" description="Disordered" evidence="1">
    <location>
        <begin position="65"/>
        <end position="84"/>
    </location>
</feature>
<organism evidence="2">
    <name type="scientific">Sinorhizobium medicae</name>
    <dbReference type="NCBI Taxonomy" id="110321"/>
    <lineage>
        <taxon>Bacteria</taxon>
        <taxon>Pseudomonadati</taxon>
        <taxon>Pseudomonadota</taxon>
        <taxon>Alphaproteobacteria</taxon>
        <taxon>Hyphomicrobiales</taxon>
        <taxon>Rhizobiaceae</taxon>
        <taxon>Sinorhizobium/Ensifer group</taxon>
        <taxon>Sinorhizobium</taxon>
    </lineage>
</organism>
<protein>
    <submittedName>
        <fullName evidence="2">Uncharacterized protein</fullName>
    </submittedName>
</protein>
<dbReference type="EMBL" id="CABFNB010000145">
    <property type="protein sequence ID" value="VTZ64914.1"/>
    <property type="molecule type" value="Genomic_DNA"/>
</dbReference>
<sequence length="98" mass="10927">MPTRAAAGSSPPSPRRRRKPRAHNVALQRAVADQIRPEVPKLAVIMDDAEEDVLAHMTFPKDHRAKLHSTDKIDKSSPSERGKLLMRGRPRGEAWCIG</sequence>
<dbReference type="AlphaFoldDB" id="A0A508XA73"/>
<evidence type="ECO:0000313" key="2">
    <source>
        <dbReference type="EMBL" id="VTZ64914.1"/>
    </source>
</evidence>
<feature type="compositionally biased region" description="Basic and acidic residues" evidence="1">
    <location>
        <begin position="68"/>
        <end position="83"/>
    </location>
</feature>
<dbReference type="Proteomes" id="UP000507954">
    <property type="component" value="Unassembled WGS sequence"/>
</dbReference>
<proteinExistence type="predicted"/>
<feature type="compositionally biased region" description="Low complexity" evidence="1">
    <location>
        <begin position="1"/>
        <end position="10"/>
    </location>
</feature>
<evidence type="ECO:0000256" key="1">
    <source>
        <dbReference type="SAM" id="MobiDB-lite"/>
    </source>
</evidence>
<gene>
    <name evidence="2" type="ORF">EMEDMD4_750001</name>
</gene>
<feature type="region of interest" description="Disordered" evidence="1">
    <location>
        <begin position="1"/>
        <end position="23"/>
    </location>
</feature>
<accession>A0A508XA73</accession>